<dbReference type="AlphaFoldDB" id="A0AAV5TWW9"/>
<gene>
    <name evidence="1" type="ORF">PENTCL1PPCAC_20867</name>
</gene>
<dbReference type="Proteomes" id="UP001432027">
    <property type="component" value="Unassembled WGS sequence"/>
</dbReference>
<evidence type="ECO:0000313" key="2">
    <source>
        <dbReference type="Proteomes" id="UP001432027"/>
    </source>
</evidence>
<evidence type="ECO:0000313" key="1">
    <source>
        <dbReference type="EMBL" id="GMS98692.1"/>
    </source>
</evidence>
<sequence>TPKLYITGELKEIVPENQVVPKSKWYYARCYTEECWNEDTFFRSIDVFAKRPLRARCVMNAAKQ</sequence>
<comment type="caution">
    <text evidence="1">The sequence shown here is derived from an EMBL/GenBank/DDBJ whole genome shotgun (WGS) entry which is preliminary data.</text>
</comment>
<feature type="non-terminal residue" evidence="1">
    <location>
        <position position="1"/>
    </location>
</feature>
<accession>A0AAV5TWW9</accession>
<reference evidence="1" key="1">
    <citation type="submission" date="2023-10" db="EMBL/GenBank/DDBJ databases">
        <title>Genome assembly of Pristionchus species.</title>
        <authorList>
            <person name="Yoshida K."/>
            <person name="Sommer R.J."/>
        </authorList>
    </citation>
    <scope>NUCLEOTIDE SEQUENCE</scope>
    <source>
        <strain evidence="1">RS0144</strain>
    </source>
</reference>
<proteinExistence type="predicted"/>
<organism evidence="1 2">
    <name type="scientific">Pristionchus entomophagus</name>
    <dbReference type="NCBI Taxonomy" id="358040"/>
    <lineage>
        <taxon>Eukaryota</taxon>
        <taxon>Metazoa</taxon>
        <taxon>Ecdysozoa</taxon>
        <taxon>Nematoda</taxon>
        <taxon>Chromadorea</taxon>
        <taxon>Rhabditida</taxon>
        <taxon>Rhabditina</taxon>
        <taxon>Diplogasteromorpha</taxon>
        <taxon>Diplogasteroidea</taxon>
        <taxon>Neodiplogasteridae</taxon>
        <taxon>Pristionchus</taxon>
    </lineage>
</organism>
<name>A0AAV5TWW9_9BILA</name>
<dbReference type="EMBL" id="BTSX01000005">
    <property type="protein sequence ID" value="GMS98692.1"/>
    <property type="molecule type" value="Genomic_DNA"/>
</dbReference>
<feature type="non-terminal residue" evidence="1">
    <location>
        <position position="64"/>
    </location>
</feature>
<protein>
    <submittedName>
        <fullName evidence="1">Uncharacterized protein</fullName>
    </submittedName>
</protein>
<keyword evidence="2" id="KW-1185">Reference proteome</keyword>